<comment type="caution">
    <text evidence="2">The sequence shown here is derived from an EMBL/GenBank/DDBJ whole genome shotgun (WGS) entry which is preliminary data.</text>
</comment>
<feature type="compositionally biased region" description="Basic and acidic residues" evidence="1">
    <location>
        <begin position="69"/>
        <end position="83"/>
    </location>
</feature>
<dbReference type="Proteomes" id="UP000652761">
    <property type="component" value="Unassembled WGS sequence"/>
</dbReference>
<evidence type="ECO:0000256" key="1">
    <source>
        <dbReference type="SAM" id="MobiDB-lite"/>
    </source>
</evidence>
<name>A0A843TJR3_COLES</name>
<proteinExistence type="predicted"/>
<protein>
    <submittedName>
        <fullName evidence="2">Uncharacterized protein</fullName>
    </submittedName>
</protein>
<gene>
    <name evidence="2" type="ORF">Taro_001702</name>
</gene>
<feature type="region of interest" description="Disordered" evidence="1">
    <location>
        <begin position="36"/>
        <end position="97"/>
    </location>
</feature>
<keyword evidence="3" id="KW-1185">Reference proteome</keyword>
<organism evidence="2 3">
    <name type="scientific">Colocasia esculenta</name>
    <name type="common">Wild taro</name>
    <name type="synonym">Arum esculentum</name>
    <dbReference type="NCBI Taxonomy" id="4460"/>
    <lineage>
        <taxon>Eukaryota</taxon>
        <taxon>Viridiplantae</taxon>
        <taxon>Streptophyta</taxon>
        <taxon>Embryophyta</taxon>
        <taxon>Tracheophyta</taxon>
        <taxon>Spermatophyta</taxon>
        <taxon>Magnoliopsida</taxon>
        <taxon>Liliopsida</taxon>
        <taxon>Araceae</taxon>
        <taxon>Aroideae</taxon>
        <taxon>Colocasieae</taxon>
        <taxon>Colocasia</taxon>
    </lineage>
</organism>
<dbReference type="EMBL" id="NMUH01000036">
    <property type="protein sequence ID" value="MQL69410.1"/>
    <property type="molecule type" value="Genomic_DNA"/>
</dbReference>
<evidence type="ECO:0000313" key="2">
    <source>
        <dbReference type="EMBL" id="MQL69410.1"/>
    </source>
</evidence>
<dbReference type="AlphaFoldDB" id="A0A843TJR3"/>
<evidence type="ECO:0000313" key="3">
    <source>
        <dbReference type="Proteomes" id="UP000652761"/>
    </source>
</evidence>
<feature type="region of interest" description="Disordered" evidence="1">
    <location>
        <begin position="1"/>
        <end position="22"/>
    </location>
</feature>
<reference evidence="2" key="1">
    <citation type="submission" date="2017-07" db="EMBL/GenBank/DDBJ databases">
        <title>Taro Niue Genome Assembly and Annotation.</title>
        <authorList>
            <person name="Atibalentja N."/>
            <person name="Keating K."/>
            <person name="Fields C.J."/>
        </authorList>
    </citation>
    <scope>NUCLEOTIDE SEQUENCE</scope>
    <source>
        <strain evidence="2">Niue_2</strain>
        <tissue evidence="2">Leaf</tissue>
    </source>
</reference>
<accession>A0A843TJR3</accession>
<sequence>MRNLGGGSLDKKISPSFFTKNSSFSCQRQKVALYYVDPPGKGENPSFLGSDHSLRSRRPNPPRPQRGSRHQDPSRSEHDKSTGRDLPAGSPPAPRNK</sequence>